<dbReference type="EMBL" id="LWAE01000001">
    <property type="protein sequence ID" value="KZL93567.1"/>
    <property type="molecule type" value="Genomic_DNA"/>
</dbReference>
<dbReference type="OrthoDB" id="2044521at2"/>
<keyword evidence="2" id="KW-1185">Reference proteome</keyword>
<dbReference type="Pfam" id="PF09136">
    <property type="entry name" value="Glucodextran_B"/>
    <property type="match status" value="1"/>
</dbReference>
<reference evidence="1 2" key="1">
    <citation type="submission" date="2016-04" db="EMBL/GenBank/DDBJ databases">
        <title>Genome sequence of Clostridium magnum DSM 2767.</title>
        <authorList>
            <person name="Poehlein A."/>
            <person name="Uhlig R."/>
            <person name="Fischer R."/>
            <person name="Bahl H."/>
            <person name="Daniel R."/>
        </authorList>
    </citation>
    <scope>NUCLEOTIDE SEQUENCE [LARGE SCALE GENOMIC DNA]</scope>
    <source>
        <strain evidence="1 2">DSM 2767</strain>
    </source>
</reference>
<comment type="caution">
    <text evidence="1">The sequence shown here is derived from an EMBL/GenBank/DDBJ whole genome shotgun (WGS) entry which is preliminary data.</text>
</comment>
<name>A0A168E218_9CLOT</name>
<evidence type="ECO:0000313" key="2">
    <source>
        <dbReference type="Proteomes" id="UP000076603"/>
    </source>
</evidence>
<dbReference type="STRING" id="1121326.CLMAG_06130"/>
<dbReference type="Proteomes" id="UP000076603">
    <property type="component" value="Unassembled WGS sequence"/>
</dbReference>
<sequence length="305" mass="31220">MAVQTVQVLINGQTYNLTYNSTSGKWEGTITAPSTTSYNVNAGHYYPVTVTATDQAGNITTKNDTDATLGSSLKLDVNETVKPTITITAPSSGARVVSSTPTITFQLRDADSGIKISSLALKIDGGSAIGNTSAGMTCTSVAGGYDCSYVVQSALVDGSHSITIDIQDNDGNQATTVSTSFTVDTVPPALNVSNPTNGLITNNPSLTVSGTTNDTTSSPVTVTIKLNGTDQGVVNLSSGSFSKAITLAQGTNTIIVRSTDGSGLYSEVTRTVTLDTTPPTISTVTVTPNPVNTGSTITISVTVTD</sequence>
<protein>
    <recommendedName>
        <fullName evidence="3">Bacterial Ig-like domain-containing protein</fullName>
    </recommendedName>
</protein>
<dbReference type="AlphaFoldDB" id="A0A168E218"/>
<dbReference type="InterPro" id="IPR013783">
    <property type="entry name" value="Ig-like_fold"/>
</dbReference>
<evidence type="ECO:0000313" key="1">
    <source>
        <dbReference type="EMBL" id="KZL93567.1"/>
    </source>
</evidence>
<accession>A0A168E218</accession>
<gene>
    <name evidence="1" type="ORF">CLMAG_06130</name>
</gene>
<proteinExistence type="predicted"/>
<dbReference type="Pfam" id="PF17957">
    <property type="entry name" value="Big_7"/>
    <property type="match status" value="1"/>
</dbReference>
<dbReference type="PATRIC" id="fig|1121326.3.peg.569"/>
<dbReference type="RefSeq" id="WP_066617747.1">
    <property type="nucleotide sequence ID" value="NZ_FQXL01000031.1"/>
</dbReference>
<evidence type="ECO:0008006" key="3">
    <source>
        <dbReference type="Google" id="ProtNLM"/>
    </source>
</evidence>
<organism evidence="1 2">
    <name type="scientific">Clostridium magnum DSM 2767</name>
    <dbReference type="NCBI Taxonomy" id="1121326"/>
    <lineage>
        <taxon>Bacteria</taxon>
        <taxon>Bacillati</taxon>
        <taxon>Bacillota</taxon>
        <taxon>Clostridia</taxon>
        <taxon>Eubacteriales</taxon>
        <taxon>Clostridiaceae</taxon>
        <taxon>Clostridium</taxon>
    </lineage>
</organism>
<dbReference type="Gene3D" id="2.60.40.10">
    <property type="entry name" value="Immunoglobulins"/>
    <property type="match status" value="3"/>
</dbReference>